<evidence type="ECO:0000313" key="3">
    <source>
        <dbReference type="Proteomes" id="UP001165460"/>
    </source>
</evidence>
<accession>A0ABS9ZWS2</accession>
<dbReference type="Proteomes" id="UP001165460">
    <property type="component" value="Unassembled WGS sequence"/>
</dbReference>
<dbReference type="InterPro" id="IPR010499">
    <property type="entry name" value="AraC_E-bd"/>
</dbReference>
<gene>
    <name evidence="2" type="ORF">MMF97_08590</name>
</gene>
<dbReference type="PANTHER" id="PTHR36444">
    <property type="entry name" value="TRANSCRIPTIONAL REGULATOR PROTEIN YOBU-RELATED"/>
    <property type="match status" value="1"/>
</dbReference>
<reference evidence="2" key="1">
    <citation type="submission" date="2022-03" db="EMBL/GenBank/DDBJ databases">
        <authorList>
            <person name="Woo C.Y."/>
        </authorList>
    </citation>
    <scope>NUCLEOTIDE SEQUENCE</scope>
    <source>
        <strain evidence="2">CYS-01</strain>
    </source>
</reference>
<dbReference type="InterPro" id="IPR029441">
    <property type="entry name" value="Cass2"/>
</dbReference>
<dbReference type="Gene3D" id="3.20.80.10">
    <property type="entry name" value="Regulatory factor, effector binding domain"/>
    <property type="match status" value="1"/>
</dbReference>
<dbReference type="SUPFAM" id="SSF55136">
    <property type="entry name" value="Probable bacterial effector-binding domain"/>
    <property type="match status" value="1"/>
</dbReference>
<evidence type="ECO:0000313" key="2">
    <source>
        <dbReference type="EMBL" id="MCJ0742764.1"/>
    </source>
</evidence>
<protein>
    <submittedName>
        <fullName evidence="2">Effector binding domain-containing protein</fullName>
    </submittedName>
</protein>
<dbReference type="PANTHER" id="PTHR36444:SF2">
    <property type="entry name" value="TRANSCRIPTIONAL REGULATOR PROTEIN YOBU-RELATED"/>
    <property type="match status" value="1"/>
</dbReference>
<organism evidence="2 3">
    <name type="scientific">Pedobacter montanisoli</name>
    <dbReference type="NCBI Taxonomy" id="2923277"/>
    <lineage>
        <taxon>Bacteria</taxon>
        <taxon>Pseudomonadati</taxon>
        <taxon>Bacteroidota</taxon>
        <taxon>Sphingobacteriia</taxon>
        <taxon>Sphingobacteriales</taxon>
        <taxon>Sphingobacteriaceae</taxon>
        <taxon>Pedobacter</taxon>
    </lineage>
</organism>
<feature type="domain" description="AraC effector-binding" evidence="1">
    <location>
        <begin position="1"/>
        <end position="153"/>
    </location>
</feature>
<dbReference type="InterPro" id="IPR053182">
    <property type="entry name" value="YobU-like_regulator"/>
</dbReference>
<name>A0ABS9ZWS2_9SPHI</name>
<dbReference type="SMART" id="SM00871">
    <property type="entry name" value="AraC_E_bind"/>
    <property type="match status" value="1"/>
</dbReference>
<dbReference type="EMBL" id="JALGBH010000002">
    <property type="protein sequence ID" value="MCJ0742764.1"/>
    <property type="molecule type" value="Genomic_DNA"/>
</dbReference>
<dbReference type="InterPro" id="IPR011256">
    <property type="entry name" value="Reg_factor_effector_dom_sf"/>
</dbReference>
<proteinExistence type="predicted"/>
<evidence type="ECO:0000259" key="1">
    <source>
        <dbReference type="SMART" id="SM00871"/>
    </source>
</evidence>
<comment type="caution">
    <text evidence="2">The sequence shown here is derived from an EMBL/GenBank/DDBJ whole genome shotgun (WGS) entry which is preliminary data.</text>
</comment>
<keyword evidence="3" id="KW-1185">Reference proteome</keyword>
<dbReference type="Pfam" id="PF14526">
    <property type="entry name" value="Cass2"/>
    <property type="match status" value="1"/>
</dbReference>
<dbReference type="RefSeq" id="WP_243361521.1">
    <property type="nucleotide sequence ID" value="NZ_JALGBH010000002.1"/>
</dbReference>
<sequence length="154" mass="17666">METTTLQDFKLIGIKLPHKTTNLNGQSGIDCGNFWQKFETGNYIERIPGKLSNEIYAVYFEYEGDHLMPYSYFIGCRVNPDTVTPADLEALSIPESVYTKIIAKGKMPDCVAHTWKKIWLSDTNRAYQYDFEVYGEKSADWQNAEVDIFLSVNV</sequence>